<evidence type="ECO:0000256" key="1">
    <source>
        <dbReference type="ARBA" id="ARBA00022723"/>
    </source>
</evidence>
<dbReference type="InParanoid" id="A0A1E7F632"/>
<dbReference type="SUPFAM" id="SSF57889">
    <property type="entry name" value="Cysteine-rich domain"/>
    <property type="match status" value="1"/>
</dbReference>
<keyword evidence="7" id="KW-1185">Reference proteome</keyword>
<evidence type="ECO:0000259" key="5">
    <source>
        <dbReference type="PROSITE" id="PS50081"/>
    </source>
</evidence>
<evidence type="ECO:0000313" key="6">
    <source>
        <dbReference type="EMBL" id="OEU13610.1"/>
    </source>
</evidence>
<keyword evidence="4" id="KW-0812">Transmembrane</keyword>
<name>A0A1E7F632_9STRA</name>
<feature type="region of interest" description="Disordered" evidence="3">
    <location>
        <begin position="269"/>
        <end position="344"/>
    </location>
</feature>
<dbReference type="KEGG" id="fcy:FRACYDRAFT_241951"/>
<evidence type="ECO:0000313" key="7">
    <source>
        <dbReference type="Proteomes" id="UP000095751"/>
    </source>
</evidence>
<gene>
    <name evidence="6" type="ORF">FRACYDRAFT_241951</name>
</gene>
<keyword evidence="2" id="KW-0862">Zinc</keyword>
<feature type="compositionally biased region" description="Acidic residues" evidence="3">
    <location>
        <begin position="21"/>
        <end position="39"/>
    </location>
</feature>
<dbReference type="CDD" id="cd00029">
    <property type="entry name" value="C1"/>
    <property type="match status" value="1"/>
</dbReference>
<dbReference type="EMBL" id="KV784361">
    <property type="protein sequence ID" value="OEU13610.1"/>
    <property type="molecule type" value="Genomic_DNA"/>
</dbReference>
<feature type="region of interest" description="Disordered" evidence="3">
    <location>
        <begin position="356"/>
        <end position="382"/>
    </location>
</feature>
<organism evidence="6 7">
    <name type="scientific">Fragilariopsis cylindrus CCMP1102</name>
    <dbReference type="NCBI Taxonomy" id="635003"/>
    <lineage>
        <taxon>Eukaryota</taxon>
        <taxon>Sar</taxon>
        <taxon>Stramenopiles</taxon>
        <taxon>Ochrophyta</taxon>
        <taxon>Bacillariophyta</taxon>
        <taxon>Bacillariophyceae</taxon>
        <taxon>Bacillariophycidae</taxon>
        <taxon>Bacillariales</taxon>
        <taxon>Bacillariaceae</taxon>
        <taxon>Fragilariopsis</taxon>
    </lineage>
</organism>
<feature type="transmembrane region" description="Helical" evidence="4">
    <location>
        <begin position="1245"/>
        <end position="1265"/>
    </location>
</feature>
<dbReference type="Pfam" id="PF00168">
    <property type="entry name" value="C2"/>
    <property type="match status" value="1"/>
</dbReference>
<evidence type="ECO:0000256" key="2">
    <source>
        <dbReference type="ARBA" id="ARBA00022833"/>
    </source>
</evidence>
<dbReference type="GO" id="GO:0046872">
    <property type="term" value="F:metal ion binding"/>
    <property type="evidence" value="ECO:0007669"/>
    <property type="project" value="UniProtKB-KW"/>
</dbReference>
<feature type="domain" description="Phorbol-ester/DAG-type" evidence="5">
    <location>
        <begin position="480"/>
        <end position="534"/>
    </location>
</feature>
<protein>
    <recommendedName>
        <fullName evidence="5">Phorbol-ester/DAG-type domain-containing protein</fullName>
    </recommendedName>
</protein>
<dbReference type="Gene3D" id="3.30.60.20">
    <property type="match status" value="1"/>
</dbReference>
<feature type="compositionally biased region" description="Acidic residues" evidence="3">
    <location>
        <begin position="309"/>
        <end position="326"/>
    </location>
</feature>
<keyword evidence="4" id="KW-1133">Transmembrane helix</keyword>
<dbReference type="Proteomes" id="UP000095751">
    <property type="component" value="Unassembled WGS sequence"/>
</dbReference>
<dbReference type="SMART" id="SM00109">
    <property type="entry name" value="C1"/>
    <property type="match status" value="1"/>
</dbReference>
<feature type="compositionally biased region" description="Low complexity" evidence="3">
    <location>
        <begin position="144"/>
        <end position="153"/>
    </location>
</feature>
<feature type="compositionally biased region" description="Acidic residues" evidence="3">
    <location>
        <begin position="157"/>
        <end position="167"/>
    </location>
</feature>
<evidence type="ECO:0000256" key="4">
    <source>
        <dbReference type="SAM" id="Phobius"/>
    </source>
</evidence>
<feature type="region of interest" description="Disordered" evidence="3">
    <location>
        <begin position="21"/>
        <end position="45"/>
    </location>
</feature>
<proteinExistence type="predicted"/>
<feature type="compositionally biased region" description="Acidic residues" evidence="3">
    <location>
        <begin position="356"/>
        <end position="366"/>
    </location>
</feature>
<dbReference type="PROSITE" id="PS50081">
    <property type="entry name" value="ZF_DAG_PE_2"/>
    <property type="match status" value="1"/>
</dbReference>
<reference evidence="6 7" key="1">
    <citation type="submission" date="2016-09" db="EMBL/GenBank/DDBJ databases">
        <title>Extensive genetic diversity and differential bi-allelic expression allows diatom success in the polar Southern Ocean.</title>
        <authorList>
            <consortium name="DOE Joint Genome Institute"/>
            <person name="Mock T."/>
            <person name="Otillar R.P."/>
            <person name="Strauss J."/>
            <person name="Dupont C."/>
            <person name="Frickenhaus S."/>
            <person name="Maumus F."/>
            <person name="Mcmullan M."/>
            <person name="Sanges R."/>
            <person name="Schmutz J."/>
            <person name="Toseland A."/>
            <person name="Valas R."/>
            <person name="Veluchamy A."/>
            <person name="Ward B.J."/>
            <person name="Allen A."/>
            <person name="Barry K."/>
            <person name="Falciatore A."/>
            <person name="Ferrante M."/>
            <person name="Fortunato A.E."/>
            <person name="Gloeckner G."/>
            <person name="Gruber A."/>
            <person name="Hipkin R."/>
            <person name="Janech M."/>
            <person name="Kroth P."/>
            <person name="Leese F."/>
            <person name="Lindquist E."/>
            <person name="Lyon B.R."/>
            <person name="Martin J."/>
            <person name="Mayer C."/>
            <person name="Parker M."/>
            <person name="Quesneville H."/>
            <person name="Raymond J."/>
            <person name="Uhlig C."/>
            <person name="Valentin K.U."/>
            <person name="Worden A.Z."/>
            <person name="Armbrust E.V."/>
            <person name="Bowler C."/>
            <person name="Green B."/>
            <person name="Moulton V."/>
            <person name="Van Oosterhout C."/>
            <person name="Grigoriev I."/>
        </authorList>
    </citation>
    <scope>NUCLEOTIDE SEQUENCE [LARGE SCALE GENOMIC DNA]</scope>
    <source>
        <strain evidence="6 7">CCMP1102</strain>
    </source>
</reference>
<keyword evidence="1" id="KW-0479">Metal-binding</keyword>
<evidence type="ECO:0000256" key="3">
    <source>
        <dbReference type="SAM" id="MobiDB-lite"/>
    </source>
</evidence>
<sequence>MILIWGRLNYRIARNQEFLAESEEQSDSISENDDDDDDFNISTPFVDWDDESDSGECDDDDDGRSIFPVHSSSVDDCNAHGVIHVRILRARNLPCPVGSSVGVSVSLPPYKGKIKSTRTKAIALDQGVCVEWERERRIIKPYKSNNNSNNDDSQYFESDDDDDGNYDDNDKNLLSMVNGWSGPNSPVPSIRIDVTFSPLGLGLFDFTMASVELSTTVLMRRPGVWRKRWCAMEVSSSKSTSQKTNNHHNHNNDDPFIRIHALFVPSISVDDDDDVGTQTTVPTTIPPKQFITVPPPPPPPTRTSLIENDANDDDDKIEEQQDDSNDDSSNNIQPPSPPPPLPRTLLIENEADANDDRIEEQDDSNESNDYNNNIQPEHQINDLQTITIDEESNDQYHIRHYRRQEQSYMCEETKTNIDNDDHYIEPLKEKEEDASLFWNSQELSFPGDVASSNGDASTVISRKTTASQTAARDAASLRCPHLLRAQTYWAPSNCAVCSKILMGIFKNGMGFRCEVCNIDCCSDCRLHVDLRVPCGSDLASEIVEASFRNKLSPSGLISIVAPDEVYLEKRRSLLEEDESVQRGRLNATSSIITSRQSIYSNGPHSPLSSSAAELNTIEGIGRCRFDVVTACLFFQNVSSWNDNNGENNELPALRKGDYYVRISTSDSDKSARTPTLQKTGGMPHFRSAQMKFSLSHYGVQFRIDVVEADTDTIVGSALLTTQGILQMQRDSYIAEHGVSLIQFLKGPIPWMGKRKMKLKLRSGINGNASTDEFFSLPPPKSSGIASKSSAAEKTGAISGWIDISVGVEEFYSRLYGPNPIECPNRPPADLNMANFSNYIGRIRAIIEDLSHGITQYQYVVSWDDPMLTAFSLCVFVIFCVRFNAEYSGSLPVLFFIVVLIYFAVRRTQGKIKSSYIRKEVETMQKVEGNAVGDMIYRPRGTIRVSVTKGRNLLSPELGIAGNTSCRVIWDPVRVAADNQMKEQIVRSDRSADTPLEIGNTPTLYTANPDWIGMEESGIAKRLNQLLPSTENDFFEPASTSSKDNMGIEELAFPILQPFEIAGRSSCDGKLKAWESSKGAIVLKVKFQDFFNSLPGYDQVLGEVVFPFSNLVRDKEVKGWFQILLDVGTTSSTYPLEDRDVEAINPPRIYIHLKWDPPLMSIATDDPDDDEKEMSRAIQEELVRSSIISKENKFNLVDSSIFAVNRALGIGGTVQVVQNTLGSILDLVEGVINLLNFTDPFKSSTIFVGLLLIWLVFVIIPTRHLVLLSGLAQYGVTFFEKYGEYLGLTKSTEPAESTPEINDLSALSQVDRSDEMEKKKNKSVPFLVWITNAIRSIPTQEDLRKAYFWESRQLGSEKAKKYALDKRESRLEKIWKAKWYCVMNVLVQDNEMDKRNQPTFHWELDCFAVVQGHRFIWWKSVGDFDDGEIPSGKLLLSGHAGLGGPSPMELRELDKEKELPLCLTIFGRGTDRQERITMLLPDKHVKQDLENAVIDSQSFKSD</sequence>
<feature type="region of interest" description="Disordered" evidence="3">
    <location>
        <begin position="142"/>
        <end position="168"/>
    </location>
</feature>
<dbReference type="OrthoDB" id="5973539at2759"/>
<keyword evidence="4" id="KW-0472">Membrane</keyword>
<feature type="transmembrane region" description="Helical" evidence="4">
    <location>
        <begin position="886"/>
        <end position="904"/>
    </location>
</feature>
<feature type="compositionally biased region" description="Low complexity" evidence="3">
    <location>
        <begin position="276"/>
        <end position="287"/>
    </location>
</feature>
<accession>A0A1E7F632</accession>
<dbReference type="InterPro" id="IPR000008">
    <property type="entry name" value="C2_dom"/>
</dbReference>
<dbReference type="InterPro" id="IPR046349">
    <property type="entry name" value="C1-like_sf"/>
</dbReference>
<dbReference type="InterPro" id="IPR002219">
    <property type="entry name" value="PKC_DAG/PE"/>
</dbReference>